<dbReference type="InterPro" id="IPR025874">
    <property type="entry name" value="DZR"/>
</dbReference>
<keyword evidence="4 5" id="KW-0472">Membrane</keyword>
<dbReference type="Pfam" id="PF12773">
    <property type="entry name" value="DZR"/>
    <property type="match status" value="1"/>
</dbReference>
<dbReference type="InterPro" id="IPR007829">
    <property type="entry name" value="TM2"/>
</dbReference>
<dbReference type="Pfam" id="PF05154">
    <property type="entry name" value="TM2"/>
    <property type="match status" value="1"/>
</dbReference>
<gene>
    <name evidence="8" type="ORF">SAMN04487945_2886</name>
</gene>
<evidence type="ECO:0000256" key="2">
    <source>
        <dbReference type="ARBA" id="ARBA00022692"/>
    </source>
</evidence>
<dbReference type="RefSeq" id="WP_089670158.1">
    <property type="nucleotide sequence ID" value="NZ_FOJA01000001.1"/>
</dbReference>
<keyword evidence="9" id="KW-1185">Reference proteome</keyword>
<dbReference type="Proteomes" id="UP000198518">
    <property type="component" value="Unassembled WGS sequence"/>
</dbReference>
<evidence type="ECO:0000256" key="5">
    <source>
        <dbReference type="SAM" id="Phobius"/>
    </source>
</evidence>
<dbReference type="OrthoDB" id="269196at2157"/>
<evidence type="ECO:0000259" key="7">
    <source>
        <dbReference type="Pfam" id="PF12773"/>
    </source>
</evidence>
<evidence type="ECO:0000313" key="8">
    <source>
        <dbReference type="EMBL" id="SEW30017.1"/>
    </source>
</evidence>
<evidence type="ECO:0000256" key="4">
    <source>
        <dbReference type="ARBA" id="ARBA00023136"/>
    </source>
</evidence>
<protein>
    <submittedName>
        <fullName evidence="8">TM2 domain-containing membrane protein YozV</fullName>
    </submittedName>
</protein>
<evidence type="ECO:0000259" key="6">
    <source>
        <dbReference type="Pfam" id="PF05154"/>
    </source>
</evidence>
<keyword evidence="2 5" id="KW-0812">Transmembrane</keyword>
<name>A0A1I0QRR3_9EURY</name>
<feature type="domain" description="TM2" evidence="6">
    <location>
        <begin position="76"/>
        <end position="121"/>
    </location>
</feature>
<evidence type="ECO:0000256" key="1">
    <source>
        <dbReference type="ARBA" id="ARBA00004141"/>
    </source>
</evidence>
<dbReference type="GO" id="GO:0016020">
    <property type="term" value="C:membrane"/>
    <property type="evidence" value="ECO:0007669"/>
    <property type="project" value="UniProtKB-SubCell"/>
</dbReference>
<dbReference type="AlphaFoldDB" id="A0A1I0QRR3"/>
<organism evidence="8 9">
    <name type="scientific">Halobacterium jilantaiense</name>
    <dbReference type="NCBI Taxonomy" id="355548"/>
    <lineage>
        <taxon>Archaea</taxon>
        <taxon>Methanobacteriati</taxon>
        <taxon>Methanobacteriota</taxon>
        <taxon>Stenosarchaea group</taxon>
        <taxon>Halobacteria</taxon>
        <taxon>Halobacteriales</taxon>
        <taxon>Halobacteriaceae</taxon>
        <taxon>Halobacterium</taxon>
    </lineage>
</organism>
<keyword evidence="3 5" id="KW-1133">Transmembrane helix</keyword>
<dbReference type="STRING" id="355548.SAMN04487945_2886"/>
<dbReference type="EMBL" id="FOJA01000001">
    <property type="protein sequence ID" value="SEW30017.1"/>
    <property type="molecule type" value="Genomic_DNA"/>
</dbReference>
<comment type="subcellular location">
    <subcellularLocation>
        <location evidence="1">Membrane</location>
        <topology evidence="1">Multi-pass membrane protein</topology>
    </subcellularLocation>
</comment>
<accession>A0A1I0QRR3</accession>
<feature type="transmembrane region" description="Helical" evidence="5">
    <location>
        <begin position="101"/>
        <end position="127"/>
    </location>
</feature>
<reference evidence="8 9" key="1">
    <citation type="submission" date="2016-10" db="EMBL/GenBank/DDBJ databases">
        <authorList>
            <person name="de Groot N.N."/>
        </authorList>
    </citation>
    <scope>NUCLEOTIDE SEQUENCE [LARGE SCALE GENOMIC DNA]</scope>
    <source>
        <strain evidence="8 9">CGMCC 1.5337</strain>
    </source>
</reference>
<sequence>MKYCINCGADIDPNAELCLECGVNQTKPLTGGNGDRGAGEKYCLHCGELVDERAETCPDCRVEQRSLSNGSGDAERVAAGVLAVLLGSFGAHKFYQNNVALGLLYLCLCWTLVPAVVSFAEGVLMLFADERAYETKYADGGVLGSSVGG</sequence>
<evidence type="ECO:0000256" key="3">
    <source>
        <dbReference type="ARBA" id="ARBA00022989"/>
    </source>
</evidence>
<feature type="domain" description="DZANK-type" evidence="7">
    <location>
        <begin position="4"/>
        <end position="60"/>
    </location>
</feature>
<evidence type="ECO:0000313" key="9">
    <source>
        <dbReference type="Proteomes" id="UP000198518"/>
    </source>
</evidence>
<proteinExistence type="predicted"/>